<reference evidence="2" key="1">
    <citation type="submission" date="2021-01" db="EMBL/GenBank/DDBJ databases">
        <title>Whole genome shotgun sequence of Rhizocola hellebori NBRC 109834.</title>
        <authorList>
            <person name="Komaki H."/>
            <person name="Tamura T."/>
        </authorList>
    </citation>
    <scope>NUCLEOTIDE SEQUENCE</scope>
    <source>
        <strain evidence="2">NBRC 109834</strain>
    </source>
</reference>
<dbReference type="EMBL" id="BONY01000041">
    <property type="protein sequence ID" value="GIH07823.1"/>
    <property type="molecule type" value="Genomic_DNA"/>
</dbReference>
<keyword evidence="1" id="KW-1133">Transmembrane helix</keyword>
<gene>
    <name evidence="2" type="ORF">Rhe02_58900</name>
</gene>
<feature type="transmembrane region" description="Helical" evidence="1">
    <location>
        <begin position="34"/>
        <end position="54"/>
    </location>
</feature>
<feature type="transmembrane region" description="Helical" evidence="1">
    <location>
        <begin position="6"/>
        <end position="27"/>
    </location>
</feature>
<comment type="caution">
    <text evidence="2">The sequence shown here is derived from an EMBL/GenBank/DDBJ whole genome shotgun (WGS) entry which is preliminary data.</text>
</comment>
<keyword evidence="1" id="KW-0812">Transmembrane</keyword>
<dbReference type="AlphaFoldDB" id="A0A8J3QDS3"/>
<evidence type="ECO:0000256" key="1">
    <source>
        <dbReference type="SAM" id="Phobius"/>
    </source>
</evidence>
<proteinExistence type="predicted"/>
<name>A0A8J3QDS3_9ACTN</name>
<evidence type="ECO:0000313" key="2">
    <source>
        <dbReference type="EMBL" id="GIH07823.1"/>
    </source>
</evidence>
<protein>
    <submittedName>
        <fullName evidence="2">Uncharacterized protein</fullName>
    </submittedName>
</protein>
<keyword evidence="3" id="KW-1185">Reference proteome</keyword>
<sequence>MPGGNYQTMRILVWLLALALVGSGLVLTTRRRMFWGISLVLFGMLAGIAAASTAA</sequence>
<accession>A0A8J3QDS3</accession>
<dbReference type="Proteomes" id="UP000612899">
    <property type="component" value="Unassembled WGS sequence"/>
</dbReference>
<keyword evidence="1" id="KW-0472">Membrane</keyword>
<organism evidence="2 3">
    <name type="scientific">Rhizocola hellebori</name>
    <dbReference type="NCBI Taxonomy" id="1392758"/>
    <lineage>
        <taxon>Bacteria</taxon>
        <taxon>Bacillati</taxon>
        <taxon>Actinomycetota</taxon>
        <taxon>Actinomycetes</taxon>
        <taxon>Micromonosporales</taxon>
        <taxon>Micromonosporaceae</taxon>
        <taxon>Rhizocola</taxon>
    </lineage>
</organism>
<evidence type="ECO:0000313" key="3">
    <source>
        <dbReference type="Proteomes" id="UP000612899"/>
    </source>
</evidence>